<evidence type="ECO:0000313" key="2">
    <source>
        <dbReference type="EMBL" id="MBR7828735.1"/>
    </source>
</evidence>
<evidence type="ECO:0000259" key="1">
    <source>
        <dbReference type="Pfam" id="PF08241"/>
    </source>
</evidence>
<dbReference type="InterPro" id="IPR029063">
    <property type="entry name" value="SAM-dependent_MTases_sf"/>
</dbReference>
<organism evidence="2 3">
    <name type="scientific">Actinospica acidithermotolerans</name>
    <dbReference type="NCBI Taxonomy" id="2828514"/>
    <lineage>
        <taxon>Bacteria</taxon>
        <taxon>Bacillati</taxon>
        <taxon>Actinomycetota</taxon>
        <taxon>Actinomycetes</taxon>
        <taxon>Catenulisporales</taxon>
        <taxon>Actinospicaceae</taxon>
        <taxon>Actinospica</taxon>
    </lineage>
</organism>
<dbReference type="GO" id="GO:0008757">
    <property type="term" value="F:S-adenosylmethionine-dependent methyltransferase activity"/>
    <property type="evidence" value="ECO:0007669"/>
    <property type="project" value="InterPro"/>
</dbReference>
<keyword evidence="2" id="KW-0489">Methyltransferase</keyword>
<dbReference type="PANTHER" id="PTHR45036:SF1">
    <property type="entry name" value="METHYLTRANSFERASE LIKE 7A"/>
    <property type="match status" value="1"/>
</dbReference>
<dbReference type="EMBL" id="JAGSOH010000064">
    <property type="protein sequence ID" value="MBR7828735.1"/>
    <property type="molecule type" value="Genomic_DNA"/>
</dbReference>
<proteinExistence type="predicted"/>
<dbReference type="CDD" id="cd02440">
    <property type="entry name" value="AdoMet_MTases"/>
    <property type="match status" value="1"/>
</dbReference>
<accession>A0A941IHN6</accession>
<keyword evidence="2" id="KW-0808">Transferase</keyword>
<evidence type="ECO:0000313" key="3">
    <source>
        <dbReference type="Proteomes" id="UP000676325"/>
    </source>
</evidence>
<dbReference type="Pfam" id="PF08241">
    <property type="entry name" value="Methyltransf_11"/>
    <property type="match status" value="1"/>
</dbReference>
<protein>
    <submittedName>
        <fullName evidence="2">Class I SAM-dependent methyltransferase</fullName>
    </submittedName>
</protein>
<dbReference type="Gene3D" id="3.40.50.150">
    <property type="entry name" value="Vaccinia Virus protein VP39"/>
    <property type="match status" value="1"/>
</dbReference>
<dbReference type="SUPFAM" id="SSF53335">
    <property type="entry name" value="S-adenosyl-L-methionine-dependent methyltransferases"/>
    <property type="match status" value="1"/>
</dbReference>
<reference evidence="2" key="1">
    <citation type="submission" date="2021-04" db="EMBL/GenBank/DDBJ databases">
        <title>Genome based classification of Actinospica acidithermotolerans sp. nov., an actinobacterium isolated from an Indonesian hot spring.</title>
        <authorList>
            <person name="Kusuma A.B."/>
            <person name="Putra K.E."/>
            <person name="Nafisah S."/>
            <person name="Loh J."/>
            <person name="Nouioui I."/>
            <person name="Goodfellow M."/>
        </authorList>
    </citation>
    <scope>NUCLEOTIDE SEQUENCE</scope>
    <source>
        <strain evidence="2">MGRD01-02</strain>
    </source>
</reference>
<keyword evidence="3" id="KW-1185">Reference proteome</keyword>
<dbReference type="InterPro" id="IPR052356">
    <property type="entry name" value="Thiol_S-MT"/>
</dbReference>
<comment type="caution">
    <text evidence="2">The sequence shown here is derived from an EMBL/GenBank/DDBJ whole genome shotgun (WGS) entry which is preliminary data.</text>
</comment>
<sequence length="240" mass="25686">MAQQMEPSPAPRRQHRVFASWYPGRAAAMDKAGFAEYRDRFLAGLSGEVLELGAGSGLNFAHYPPEVERVVAVEPEARMRELAGRAAAEAPVRVEVVDGVAEDLSAFAGQFDAAVCSLVLCSVHDQVDALTQLRSVLRLQAGSKVGEVRLLEHVRADGGTLSRVQRALDATVWPLIGAGCHCSRDLTRAIGPAGLAVKSAERFKFPAKGPSLPTSPHLFVTAVPERRADPGRRSASAVDR</sequence>
<dbReference type="GO" id="GO:0032259">
    <property type="term" value="P:methylation"/>
    <property type="evidence" value="ECO:0007669"/>
    <property type="project" value="UniProtKB-KW"/>
</dbReference>
<dbReference type="Proteomes" id="UP000676325">
    <property type="component" value="Unassembled WGS sequence"/>
</dbReference>
<name>A0A941IHN6_9ACTN</name>
<dbReference type="AlphaFoldDB" id="A0A941IHN6"/>
<dbReference type="InterPro" id="IPR013216">
    <property type="entry name" value="Methyltransf_11"/>
</dbReference>
<feature type="domain" description="Methyltransferase type 11" evidence="1">
    <location>
        <begin position="50"/>
        <end position="138"/>
    </location>
</feature>
<dbReference type="RefSeq" id="WP_212519869.1">
    <property type="nucleotide sequence ID" value="NZ_JAGSOH010000064.1"/>
</dbReference>
<dbReference type="PANTHER" id="PTHR45036">
    <property type="entry name" value="METHYLTRANSFERASE LIKE 7B"/>
    <property type="match status" value="1"/>
</dbReference>
<gene>
    <name evidence="2" type="ORF">KDK95_20670</name>
</gene>